<feature type="region of interest" description="Disordered" evidence="2">
    <location>
        <begin position="515"/>
        <end position="555"/>
    </location>
</feature>
<dbReference type="InterPro" id="IPR054722">
    <property type="entry name" value="PolX-like_BBD"/>
</dbReference>
<reference evidence="4 5" key="1">
    <citation type="journal article" date="2018" name="PLoS Genet.">
        <title>Population sequencing reveals clonal diversity and ancestral inbreeding in the grapevine cultivar Chardonnay.</title>
        <authorList>
            <person name="Roach M.J."/>
            <person name="Johnson D.L."/>
            <person name="Bohlmann J."/>
            <person name="van Vuuren H.J."/>
            <person name="Jones S.J."/>
            <person name="Pretorius I.S."/>
            <person name="Schmidt S.A."/>
            <person name="Borneman A.R."/>
        </authorList>
    </citation>
    <scope>NUCLEOTIDE SEQUENCE [LARGE SCALE GENOMIC DNA]</scope>
    <source>
        <strain evidence="5">cv. Chardonnay</strain>
        <tissue evidence="4">Leaf</tissue>
    </source>
</reference>
<evidence type="ECO:0000256" key="1">
    <source>
        <dbReference type="PROSITE-ProRule" id="PRU00047"/>
    </source>
</evidence>
<dbReference type="Proteomes" id="UP000288805">
    <property type="component" value="Unassembled WGS sequence"/>
</dbReference>
<gene>
    <name evidence="4" type="primary">POLX_3194</name>
    <name evidence="4" type="ORF">CK203_052810</name>
</gene>
<dbReference type="PANTHER" id="PTHR47592">
    <property type="entry name" value="PBF68 PROTEIN"/>
    <property type="match status" value="1"/>
</dbReference>
<name>A0A438GUU9_VITVI</name>
<evidence type="ECO:0000313" key="5">
    <source>
        <dbReference type="Proteomes" id="UP000288805"/>
    </source>
</evidence>
<dbReference type="GO" id="GO:0003676">
    <property type="term" value="F:nucleic acid binding"/>
    <property type="evidence" value="ECO:0007669"/>
    <property type="project" value="InterPro"/>
</dbReference>
<dbReference type="EMBL" id="QGNW01000337">
    <property type="protein sequence ID" value="RVW75970.1"/>
    <property type="molecule type" value="Genomic_DNA"/>
</dbReference>
<evidence type="ECO:0000256" key="2">
    <source>
        <dbReference type="SAM" id="MobiDB-lite"/>
    </source>
</evidence>
<dbReference type="Pfam" id="PF00098">
    <property type="entry name" value="zf-CCHC"/>
    <property type="match status" value="1"/>
</dbReference>
<dbReference type="SMART" id="SM00343">
    <property type="entry name" value="ZnF_C2HC"/>
    <property type="match status" value="1"/>
</dbReference>
<proteinExistence type="predicted"/>
<dbReference type="Pfam" id="PF14223">
    <property type="entry name" value="Retrotran_gag_2"/>
    <property type="match status" value="1"/>
</dbReference>
<feature type="domain" description="CCHC-type" evidence="3">
    <location>
        <begin position="235"/>
        <end position="249"/>
    </location>
</feature>
<dbReference type="Pfam" id="PF13976">
    <property type="entry name" value="gag_pre-integrs"/>
    <property type="match status" value="1"/>
</dbReference>
<dbReference type="InterPro" id="IPR001878">
    <property type="entry name" value="Znf_CCHC"/>
</dbReference>
<dbReference type="InterPro" id="IPR036875">
    <property type="entry name" value="Znf_CCHC_sf"/>
</dbReference>
<accession>A0A438GUU9</accession>
<keyword evidence="1" id="KW-0862">Zinc</keyword>
<feature type="compositionally biased region" description="Basic residues" evidence="2">
    <location>
        <begin position="545"/>
        <end position="555"/>
    </location>
</feature>
<dbReference type="InterPro" id="IPR057670">
    <property type="entry name" value="SH3_retrovirus"/>
</dbReference>
<feature type="compositionally biased region" description="Polar residues" evidence="2">
    <location>
        <begin position="515"/>
        <end position="525"/>
    </location>
</feature>
<dbReference type="AlphaFoldDB" id="A0A438GUU9"/>
<organism evidence="4 5">
    <name type="scientific">Vitis vinifera</name>
    <name type="common">Grape</name>
    <dbReference type="NCBI Taxonomy" id="29760"/>
    <lineage>
        <taxon>Eukaryota</taxon>
        <taxon>Viridiplantae</taxon>
        <taxon>Streptophyta</taxon>
        <taxon>Embryophyta</taxon>
        <taxon>Tracheophyta</taxon>
        <taxon>Spermatophyta</taxon>
        <taxon>Magnoliopsida</taxon>
        <taxon>eudicotyledons</taxon>
        <taxon>Gunneridae</taxon>
        <taxon>Pentapetalae</taxon>
        <taxon>rosids</taxon>
        <taxon>Vitales</taxon>
        <taxon>Vitaceae</taxon>
        <taxon>Viteae</taxon>
        <taxon>Vitis</taxon>
    </lineage>
</organism>
<keyword evidence="1" id="KW-0863">Zinc-finger</keyword>
<dbReference type="InterPro" id="IPR025724">
    <property type="entry name" value="GAG-pre-integrase_dom"/>
</dbReference>
<comment type="caution">
    <text evidence="4">The sequence shown here is derived from an EMBL/GenBank/DDBJ whole genome shotgun (WGS) entry which is preliminary data.</text>
</comment>
<dbReference type="PANTHER" id="PTHR47592:SF31">
    <property type="entry name" value="ZINC FINGER, CCHC-TYPE-RELATED"/>
    <property type="match status" value="1"/>
</dbReference>
<dbReference type="SUPFAM" id="SSF57756">
    <property type="entry name" value="Retrovirus zinc finger-like domains"/>
    <property type="match status" value="1"/>
</dbReference>
<evidence type="ECO:0000259" key="3">
    <source>
        <dbReference type="PROSITE" id="PS50158"/>
    </source>
</evidence>
<keyword evidence="1" id="KW-0479">Metal-binding</keyword>
<evidence type="ECO:0000313" key="4">
    <source>
        <dbReference type="EMBL" id="RVW75970.1"/>
    </source>
</evidence>
<dbReference type="Pfam" id="PF25597">
    <property type="entry name" value="SH3_retrovirus"/>
    <property type="match status" value="1"/>
</dbReference>
<protein>
    <submittedName>
        <fullName evidence="4">Retrovirus-related Pol polyprotein from transposon TNT 1-94</fullName>
    </submittedName>
</protein>
<dbReference type="PROSITE" id="PS50158">
    <property type="entry name" value="ZF_CCHC"/>
    <property type="match status" value="1"/>
</dbReference>
<dbReference type="Pfam" id="PF22936">
    <property type="entry name" value="Pol_BBD"/>
    <property type="match status" value="1"/>
</dbReference>
<dbReference type="GO" id="GO:0008270">
    <property type="term" value="F:zinc ion binding"/>
    <property type="evidence" value="ECO:0007669"/>
    <property type="project" value="UniProtKB-KW"/>
</dbReference>
<sequence length="555" mass="62855">MEGETIKIMNQDLVRLDRFDGSNFTRWQDKVRFLLTALKIFYILDPTLAPLPEPKENDTPQVVAARKKREEDELICRGHILNALSDRLYDLYTNTNSAREIWEALENKYKAEEEGTKKFLISQYIDFKFFDEKPLLPQIHELQVIVNKLKVLKIELPEAFQVGAIVAKLPSSWKGYRKRILHKSEDYSLEEIQKHLRIEEESRSRDKMVEESNGGTNKPMRFQRPIILEGKKGPCFVCGKLGHYARECRYRNDQKGAVVNAIDEEIIAILSDVCVVQGKVQGWWYDTCAIVHVTYDKSLFKTFEDAKGDQEVQMGNEGKSKVLGKGTIEVVFTSGKKVTLKNVLYVPDMNKNLVSGDLLGKPGIKAVFESGKLILTKSGNFVGKGNSCDGMIKLSTNDNINKMTSTSAYMCDSNSLILWHNRLAHVGLSTIKRIVKCGLIACDTKKFEKLLQSVGCLAYCKKTDPNKTKLGPRAIKCAFVGYASNSKAYRLLDLESNVIIESREVEFFENLLSDSNSQVPTSVGESQEETPSKVVEQPIVPQKSQRARKRKCWIG</sequence>